<accession>A0AAW9NKB1</accession>
<dbReference type="AlphaFoldDB" id="A0AAW9NKB1"/>
<gene>
    <name evidence="1" type="ORF">P9B03_03850</name>
</gene>
<name>A0AAW9NKB1_9BACL</name>
<dbReference type="InterPro" id="IPR025234">
    <property type="entry name" value="YjzH-like"/>
</dbReference>
<reference evidence="1 2" key="1">
    <citation type="submission" date="2023-03" db="EMBL/GenBank/DDBJ databases">
        <title>Bacillus Genome Sequencing.</title>
        <authorList>
            <person name="Dunlap C."/>
        </authorList>
    </citation>
    <scope>NUCLEOTIDE SEQUENCE [LARGE SCALE GENOMIC DNA]</scope>
    <source>
        <strain evidence="1 2">B-59205</strain>
    </source>
</reference>
<dbReference type="Pfam" id="PF13783">
    <property type="entry name" value="DUF4177"/>
    <property type="match status" value="1"/>
</dbReference>
<evidence type="ECO:0000313" key="2">
    <source>
        <dbReference type="Proteomes" id="UP001344888"/>
    </source>
</evidence>
<keyword evidence="2" id="KW-1185">Reference proteome</keyword>
<dbReference type="RefSeq" id="WP_326122026.1">
    <property type="nucleotide sequence ID" value="NZ_JARSFG010000005.1"/>
</dbReference>
<evidence type="ECO:0000313" key="1">
    <source>
        <dbReference type="EMBL" id="MEC1177607.1"/>
    </source>
</evidence>
<sequence>MKWEYKRILWATASAGFFKDPIKKEEEIQEAITVLGMQGWELVSERNSMFNNYNQVMQVTFTFKRPLE</sequence>
<dbReference type="EMBL" id="JARSFG010000005">
    <property type="protein sequence ID" value="MEC1177607.1"/>
    <property type="molecule type" value="Genomic_DNA"/>
</dbReference>
<dbReference type="Proteomes" id="UP001344888">
    <property type="component" value="Unassembled WGS sequence"/>
</dbReference>
<protein>
    <submittedName>
        <fullName evidence="1">DUF4177 domain-containing protein</fullName>
    </submittedName>
</protein>
<comment type="caution">
    <text evidence="1">The sequence shown here is derived from an EMBL/GenBank/DDBJ whole genome shotgun (WGS) entry which is preliminary data.</text>
</comment>
<proteinExistence type="predicted"/>
<organism evidence="1 2">
    <name type="scientific">Metasolibacillus meyeri</name>
    <dbReference type="NCBI Taxonomy" id="1071052"/>
    <lineage>
        <taxon>Bacteria</taxon>
        <taxon>Bacillati</taxon>
        <taxon>Bacillota</taxon>
        <taxon>Bacilli</taxon>
        <taxon>Bacillales</taxon>
        <taxon>Caryophanaceae</taxon>
        <taxon>Metasolibacillus</taxon>
    </lineage>
</organism>